<sequence length="127" mass="14449">MILPLGASPKTHRSIFGLMPSPPSMVAGKPWLIGFEHSSHHLARFFVRSPFLVLIEPDRPSIRSKWARQEPSATINVAIDRRKETVARLRCNPHRSHERVEDSTLSSDWRLVALLRFTRTKTQGEGS</sequence>
<dbReference type="AlphaFoldDB" id="A0A067LGQ8"/>
<organism evidence="1 2">
    <name type="scientific">Jatropha curcas</name>
    <name type="common">Barbados nut</name>
    <dbReference type="NCBI Taxonomy" id="180498"/>
    <lineage>
        <taxon>Eukaryota</taxon>
        <taxon>Viridiplantae</taxon>
        <taxon>Streptophyta</taxon>
        <taxon>Embryophyta</taxon>
        <taxon>Tracheophyta</taxon>
        <taxon>Spermatophyta</taxon>
        <taxon>Magnoliopsida</taxon>
        <taxon>eudicotyledons</taxon>
        <taxon>Gunneridae</taxon>
        <taxon>Pentapetalae</taxon>
        <taxon>rosids</taxon>
        <taxon>fabids</taxon>
        <taxon>Malpighiales</taxon>
        <taxon>Euphorbiaceae</taxon>
        <taxon>Crotonoideae</taxon>
        <taxon>Jatropheae</taxon>
        <taxon>Jatropha</taxon>
    </lineage>
</organism>
<keyword evidence="2" id="KW-1185">Reference proteome</keyword>
<accession>A0A067LGQ8</accession>
<gene>
    <name evidence="1" type="ORF">JCGZ_25469</name>
</gene>
<reference evidence="1 2" key="1">
    <citation type="journal article" date="2014" name="PLoS ONE">
        <title>Global Analysis of Gene Expression Profiles in Physic Nut (Jatropha curcas L.) Seedlings Exposed to Salt Stress.</title>
        <authorList>
            <person name="Zhang L."/>
            <person name="Zhang C."/>
            <person name="Wu P."/>
            <person name="Chen Y."/>
            <person name="Li M."/>
            <person name="Jiang H."/>
            <person name="Wu G."/>
        </authorList>
    </citation>
    <scope>NUCLEOTIDE SEQUENCE [LARGE SCALE GENOMIC DNA]</scope>
    <source>
        <strain evidence="2">cv. GZQX0401</strain>
        <tissue evidence="1">Young leaves</tissue>
    </source>
</reference>
<dbReference type="EMBL" id="KK914271">
    <property type="protein sequence ID" value="KDP43364.1"/>
    <property type="molecule type" value="Genomic_DNA"/>
</dbReference>
<evidence type="ECO:0000313" key="1">
    <source>
        <dbReference type="EMBL" id="KDP43364.1"/>
    </source>
</evidence>
<evidence type="ECO:0000313" key="2">
    <source>
        <dbReference type="Proteomes" id="UP000027138"/>
    </source>
</evidence>
<proteinExistence type="predicted"/>
<protein>
    <submittedName>
        <fullName evidence="1">Uncharacterized protein</fullName>
    </submittedName>
</protein>
<dbReference type="Proteomes" id="UP000027138">
    <property type="component" value="Unassembled WGS sequence"/>
</dbReference>
<name>A0A067LGQ8_JATCU</name>